<evidence type="ECO:0000313" key="4">
    <source>
        <dbReference type="Proteomes" id="UP000007517"/>
    </source>
</evidence>
<name>H6RS15_BLASD</name>
<dbReference type="EMBL" id="FO117623">
    <property type="protein sequence ID" value="CCG04209.1"/>
    <property type="molecule type" value="Genomic_DNA"/>
</dbReference>
<evidence type="ECO:0000313" key="3">
    <source>
        <dbReference type="EMBL" id="CCG04209.1"/>
    </source>
</evidence>
<dbReference type="HOGENOM" id="CLU_1101209_0_0_11"/>
<accession>H6RS15</accession>
<feature type="compositionally biased region" description="Low complexity" evidence="1">
    <location>
        <begin position="33"/>
        <end position="49"/>
    </location>
</feature>
<dbReference type="KEGG" id="bsd:BLASA_3341"/>
<organism evidence="3 4">
    <name type="scientific">Blastococcus saxobsidens (strain DD2)</name>
    <dbReference type="NCBI Taxonomy" id="1146883"/>
    <lineage>
        <taxon>Bacteria</taxon>
        <taxon>Bacillati</taxon>
        <taxon>Actinomycetota</taxon>
        <taxon>Actinomycetes</taxon>
        <taxon>Geodermatophilales</taxon>
        <taxon>Geodermatophilaceae</taxon>
        <taxon>Blastococcus</taxon>
    </lineage>
</organism>
<gene>
    <name evidence="3" type="ordered locus">BLASA_3341</name>
</gene>
<protein>
    <recommendedName>
        <fullName evidence="5">DUF5642 domain-containing protein</fullName>
    </recommendedName>
</protein>
<feature type="chain" id="PRO_5038507192" description="DUF5642 domain-containing protein" evidence="2">
    <location>
        <begin position="23"/>
        <end position="252"/>
    </location>
</feature>
<evidence type="ECO:0000256" key="2">
    <source>
        <dbReference type="SAM" id="SignalP"/>
    </source>
</evidence>
<dbReference type="AlphaFoldDB" id="H6RS15"/>
<dbReference type="PROSITE" id="PS51257">
    <property type="entry name" value="PROKAR_LIPOPROTEIN"/>
    <property type="match status" value="1"/>
</dbReference>
<sequence>MSSAYRLPWRLLAGLASTVLLAGCGGDEEPGGSPAATSTSTATATSTPADEPREPDLASGLLPAEAFGPEATVVAVSPEQLEQGAGLAAEAEELQITPESCRATVDGMQPDIYDFEDIAAQTATTGASSTVEMLMRGGPLEDTVAQLAEAAERCPTAQMTSPEIGQATVTFENLPVEDLGDGAALLRYTTSLSAPDGSQVSLPTLIGAVEDGDRLLLLVNIDAGQDPAAATDPAAFADLLEQAYEAQADALG</sequence>
<feature type="signal peptide" evidence="2">
    <location>
        <begin position="1"/>
        <end position="22"/>
    </location>
</feature>
<dbReference type="RefSeq" id="WP_014377088.1">
    <property type="nucleotide sequence ID" value="NC_016943.1"/>
</dbReference>
<reference evidence="4" key="2">
    <citation type="submission" date="2012-02" db="EMBL/GenBank/DDBJ databases">
        <title>Complete genome sequence of Blastococcus saxobsidens strain DD2.</title>
        <authorList>
            <person name="Genoscope."/>
        </authorList>
    </citation>
    <scope>NUCLEOTIDE SEQUENCE [LARGE SCALE GENOMIC DNA]</scope>
    <source>
        <strain evidence="4">DD2</strain>
    </source>
</reference>
<dbReference type="Proteomes" id="UP000007517">
    <property type="component" value="Chromosome"/>
</dbReference>
<evidence type="ECO:0008006" key="5">
    <source>
        <dbReference type="Google" id="ProtNLM"/>
    </source>
</evidence>
<keyword evidence="2" id="KW-0732">Signal</keyword>
<feature type="region of interest" description="Disordered" evidence="1">
    <location>
        <begin position="26"/>
        <end position="60"/>
    </location>
</feature>
<evidence type="ECO:0000256" key="1">
    <source>
        <dbReference type="SAM" id="MobiDB-lite"/>
    </source>
</evidence>
<reference evidence="3 4" key="1">
    <citation type="journal article" date="2012" name="J. Bacteriol.">
        <title>Genome Sequence of Blastococcus saxobsidens DD2, a Stone-Inhabiting Bacterium.</title>
        <authorList>
            <person name="Chouaia B."/>
            <person name="Crotti E."/>
            <person name="Brusetti L."/>
            <person name="Daffonchio D."/>
            <person name="Essoussi I."/>
            <person name="Nouioui I."/>
            <person name="Sbissi I."/>
            <person name="Ghodhbane-Gtari F."/>
            <person name="Gtari M."/>
            <person name="Vacherie B."/>
            <person name="Barbe V."/>
            <person name="Medigue C."/>
            <person name="Gury J."/>
            <person name="Pujic P."/>
            <person name="Normand P."/>
        </authorList>
    </citation>
    <scope>NUCLEOTIDE SEQUENCE [LARGE SCALE GENOMIC DNA]</scope>
    <source>
        <strain evidence="3 4">DD2</strain>
    </source>
</reference>
<keyword evidence="4" id="KW-1185">Reference proteome</keyword>
<proteinExistence type="predicted"/>
<dbReference type="STRING" id="1146883.BLASA_3341"/>